<proteinExistence type="predicted"/>
<gene>
    <name evidence="2" type="ORF">COV87_01190</name>
</gene>
<comment type="caution">
    <text evidence="2">The sequence shown here is derived from an EMBL/GenBank/DDBJ whole genome shotgun (WGS) entry which is preliminary data.</text>
</comment>
<name>A0A2H0KKP6_9BACT</name>
<dbReference type="Proteomes" id="UP000229497">
    <property type="component" value="Unassembled WGS sequence"/>
</dbReference>
<evidence type="ECO:0000313" key="3">
    <source>
        <dbReference type="Proteomes" id="UP000229497"/>
    </source>
</evidence>
<dbReference type="Pfam" id="PF21956">
    <property type="entry name" value="DUF6922"/>
    <property type="match status" value="1"/>
</dbReference>
<evidence type="ECO:0000313" key="2">
    <source>
        <dbReference type="EMBL" id="PIQ71831.1"/>
    </source>
</evidence>
<dbReference type="EMBL" id="PCVK01000033">
    <property type="protein sequence ID" value="PIQ71831.1"/>
    <property type="molecule type" value="Genomic_DNA"/>
</dbReference>
<dbReference type="InterPro" id="IPR053830">
    <property type="entry name" value="DUF6922"/>
</dbReference>
<accession>A0A2H0KKP6</accession>
<protein>
    <recommendedName>
        <fullName evidence="1">DUF6922 domain-containing protein</fullName>
    </recommendedName>
</protein>
<organism evidence="2 3">
    <name type="scientific">Candidatus Roizmanbacteria bacterium CG11_big_fil_rev_8_21_14_0_20_37_16</name>
    <dbReference type="NCBI Taxonomy" id="1974857"/>
    <lineage>
        <taxon>Bacteria</taxon>
        <taxon>Candidatus Roizmaniibacteriota</taxon>
    </lineage>
</organism>
<evidence type="ECO:0000259" key="1">
    <source>
        <dbReference type="Pfam" id="PF21956"/>
    </source>
</evidence>
<reference evidence="2 3" key="1">
    <citation type="submission" date="2017-09" db="EMBL/GenBank/DDBJ databases">
        <title>Depth-based differentiation of microbial function through sediment-hosted aquifers and enrichment of novel symbionts in the deep terrestrial subsurface.</title>
        <authorList>
            <person name="Probst A.J."/>
            <person name="Ladd B."/>
            <person name="Jarett J.K."/>
            <person name="Geller-Mcgrath D.E."/>
            <person name="Sieber C.M."/>
            <person name="Emerson J.B."/>
            <person name="Anantharaman K."/>
            <person name="Thomas B.C."/>
            <person name="Malmstrom R."/>
            <person name="Stieglmeier M."/>
            <person name="Klingl A."/>
            <person name="Woyke T."/>
            <person name="Ryan C.M."/>
            <person name="Banfield J.F."/>
        </authorList>
    </citation>
    <scope>NUCLEOTIDE SEQUENCE [LARGE SCALE GENOMIC DNA]</scope>
    <source>
        <strain evidence="2">CG11_big_fil_rev_8_21_14_0_20_37_16</strain>
    </source>
</reference>
<sequence>MRLPKQLQSVLWSVNIDNLSSERDKYYIIHQILSYGRLTDISWLMHNYPRKEINEVFMVSFKDYARPRFYFVKDAVLGLKQWHPDEKYYVKNISRNIG</sequence>
<dbReference type="AlphaFoldDB" id="A0A2H0KKP6"/>
<feature type="domain" description="DUF6922" evidence="1">
    <location>
        <begin position="9"/>
        <end position="56"/>
    </location>
</feature>